<gene>
    <name evidence="2" type="ORF">Ga0080574_TMP4560</name>
</gene>
<sequence length="146" mass="14970" precursor="true">MSLRLLSIPALLTLLAACQGPSGTALPSANAPARGASLAERWEHRVVTISVAERIADQCYAEGISLAPSPWSGAVTRATEELVAEGADRAALDAVYANHDFNTSSASAGAYLAARGALPDVPESLCAVGEAEIAQGSEVGRVLQKL</sequence>
<dbReference type="Pfam" id="PF17267">
    <property type="entry name" value="DUF5333"/>
    <property type="match status" value="1"/>
</dbReference>
<dbReference type="AlphaFoldDB" id="A0A1P8UZR5"/>
<dbReference type="InterPro" id="IPR020349">
    <property type="entry name" value="Uncharacterised_14.7kDa"/>
</dbReference>
<evidence type="ECO:0000313" key="2">
    <source>
        <dbReference type="EMBL" id="APZ54894.1"/>
    </source>
</evidence>
<dbReference type="Proteomes" id="UP000187059">
    <property type="component" value="Chromosome"/>
</dbReference>
<keyword evidence="3" id="KW-1185">Reference proteome</keyword>
<dbReference type="STRING" id="1250539.Ga0080574_TMP4560"/>
<protein>
    <recommendedName>
        <fullName evidence="4">Lipoprotein</fullName>
    </recommendedName>
</protein>
<organism evidence="2 3">
    <name type="scientific">Salipiger abyssi</name>
    <dbReference type="NCBI Taxonomy" id="1250539"/>
    <lineage>
        <taxon>Bacteria</taxon>
        <taxon>Pseudomonadati</taxon>
        <taxon>Pseudomonadota</taxon>
        <taxon>Alphaproteobacteria</taxon>
        <taxon>Rhodobacterales</taxon>
        <taxon>Roseobacteraceae</taxon>
        <taxon>Salipiger</taxon>
    </lineage>
</organism>
<evidence type="ECO:0000256" key="1">
    <source>
        <dbReference type="SAM" id="SignalP"/>
    </source>
</evidence>
<dbReference type="KEGG" id="paby:Ga0080574_TMP4560"/>
<dbReference type="RefSeq" id="WP_076705081.1">
    <property type="nucleotide sequence ID" value="NZ_CP015093.1"/>
</dbReference>
<feature type="chain" id="PRO_5012139700" description="Lipoprotein" evidence="1">
    <location>
        <begin position="17"/>
        <end position="146"/>
    </location>
</feature>
<name>A0A1P8UZR5_9RHOB</name>
<reference evidence="2 3" key="1">
    <citation type="submission" date="2016-04" db="EMBL/GenBank/DDBJ databases">
        <title>Deep-sea bacteria in the southern Pacific.</title>
        <authorList>
            <person name="Tang K."/>
        </authorList>
    </citation>
    <scope>NUCLEOTIDE SEQUENCE [LARGE SCALE GENOMIC DNA]</scope>
    <source>
        <strain evidence="2 3">JLT2014</strain>
    </source>
</reference>
<dbReference type="EMBL" id="CP015093">
    <property type="protein sequence ID" value="APZ54894.1"/>
    <property type="molecule type" value="Genomic_DNA"/>
</dbReference>
<keyword evidence="1" id="KW-0732">Signal</keyword>
<accession>A0A1P8UZR5</accession>
<proteinExistence type="predicted"/>
<evidence type="ECO:0000313" key="3">
    <source>
        <dbReference type="Proteomes" id="UP000187059"/>
    </source>
</evidence>
<dbReference type="PROSITE" id="PS51257">
    <property type="entry name" value="PROKAR_LIPOPROTEIN"/>
    <property type="match status" value="1"/>
</dbReference>
<feature type="signal peptide" evidence="1">
    <location>
        <begin position="1"/>
        <end position="16"/>
    </location>
</feature>
<evidence type="ECO:0008006" key="4">
    <source>
        <dbReference type="Google" id="ProtNLM"/>
    </source>
</evidence>
<dbReference type="OrthoDB" id="7868252at2"/>